<feature type="domain" description="Spermatogenesis-associated protein 20-like TRX" evidence="1">
    <location>
        <begin position="1"/>
        <end position="108"/>
    </location>
</feature>
<dbReference type="EMBL" id="CAFABA010000089">
    <property type="protein sequence ID" value="CAB4834161.1"/>
    <property type="molecule type" value="Genomic_DNA"/>
</dbReference>
<name>A0A6J7AMI5_9ZZZZ</name>
<organism evidence="2">
    <name type="scientific">freshwater metagenome</name>
    <dbReference type="NCBI Taxonomy" id="449393"/>
    <lineage>
        <taxon>unclassified sequences</taxon>
        <taxon>metagenomes</taxon>
        <taxon>ecological metagenomes</taxon>
    </lineage>
</organism>
<dbReference type="Gene3D" id="1.50.10.10">
    <property type="match status" value="1"/>
</dbReference>
<dbReference type="Gene3D" id="3.40.30.10">
    <property type="entry name" value="Glutaredoxin"/>
    <property type="match status" value="1"/>
</dbReference>
<dbReference type="InterPro" id="IPR004879">
    <property type="entry name" value="Ssp411-like_TRX"/>
</dbReference>
<sequence>MAHESFEDGPTATIMNRLFVNVKVDREERPDVDGIYMDAVQAFTGRGGWPMSVFLAPDGRPFFGGTYFPSSPRHGMPSFVQLLENVHDVWLHQRDEILEQADRITEAITQQTRIVAADSLPGLEVLFDAGAALRKQHDAAWGGFGGAPKFPQTMSHEALLRLFAHTGDDDLLRIVTGSLDAMASGGIYDHLAGGFARYSVDAQWTVPHFEKMLYDNALLARLYLHAWQITGKQRYLQVCSETIEYVLRDMTHASGGFYSAEDADSEGEEGKFAVWSIDEVRSVLTEAGLAAHVDDAIEWYGITEGGNFEGHNILVRSLRGDLVRPPHIEACREALYAHRLERPKPGLDDKVLTEWNGLMLATLAEAAAATGNERWLAAARANATFLCDQLLVDGRWFRSWQADSGARHLAYAADHAAVVDSFLRLAEATGEARWTHTAMQTADAMLKLFWDDENGGLFSTGTDAERLFTRPKDILDNATPSANSLAAVALLRLAALTGLEHHRARAADILRLVGTVAANQPTAFGNALAAIDLLVSGVTEIVVSGEHPDLVAVASSMYLPNAVLAWGEPYDSPLWEGRSAAAAYVCREYSCLAPTTDPTVLRSLLTRPS</sequence>
<dbReference type="InterPro" id="IPR036249">
    <property type="entry name" value="Thioredoxin-like_sf"/>
</dbReference>
<dbReference type="Pfam" id="PF03190">
    <property type="entry name" value="Thioredox_DsbH"/>
    <property type="match status" value="1"/>
</dbReference>
<protein>
    <submittedName>
        <fullName evidence="2">Unannotated protein</fullName>
    </submittedName>
</protein>
<dbReference type="InterPro" id="IPR012341">
    <property type="entry name" value="6hp_glycosidase-like_sf"/>
</dbReference>
<accession>A0A6J7AMI5</accession>
<dbReference type="PANTHER" id="PTHR42899">
    <property type="entry name" value="SPERMATOGENESIS-ASSOCIATED PROTEIN 20"/>
    <property type="match status" value="1"/>
</dbReference>
<dbReference type="PANTHER" id="PTHR42899:SF1">
    <property type="entry name" value="SPERMATOGENESIS-ASSOCIATED PROTEIN 20"/>
    <property type="match status" value="1"/>
</dbReference>
<dbReference type="GO" id="GO:0005975">
    <property type="term" value="P:carbohydrate metabolic process"/>
    <property type="evidence" value="ECO:0007669"/>
    <property type="project" value="InterPro"/>
</dbReference>
<dbReference type="AlphaFoldDB" id="A0A6J7AMI5"/>
<reference evidence="2" key="1">
    <citation type="submission" date="2020-05" db="EMBL/GenBank/DDBJ databases">
        <authorList>
            <person name="Chiriac C."/>
            <person name="Salcher M."/>
            <person name="Ghai R."/>
            <person name="Kavagutti S V."/>
        </authorList>
    </citation>
    <scope>NUCLEOTIDE SEQUENCE</scope>
</reference>
<evidence type="ECO:0000313" key="2">
    <source>
        <dbReference type="EMBL" id="CAB4834161.1"/>
    </source>
</evidence>
<proteinExistence type="predicted"/>
<dbReference type="SUPFAM" id="SSF48208">
    <property type="entry name" value="Six-hairpin glycosidases"/>
    <property type="match status" value="1"/>
</dbReference>
<gene>
    <name evidence="2" type="ORF">UFOPK3139_01997</name>
</gene>
<dbReference type="InterPro" id="IPR008928">
    <property type="entry name" value="6-hairpin_glycosidase_sf"/>
</dbReference>
<dbReference type="InterPro" id="IPR024705">
    <property type="entry name" value="Ssp411"/>
</dbReference>
<dbReference type="SUPFAM" id="SSF52833">
    <property type="entry name" value="Thioredoxin-like"/>
    <property type="match status" value="1"/>
</dbReference>
<evidence type="ECO:0000259" key="1">
    <source>
        <dbReference type="Pfam" id="PF03190"/>
    </source>
</evidence>
<dbReference type="PIRSF" id="PIRSF006402">
    <property type="entry name" value="UCP006402_thioredoxin"/>
    <property type="match status" value="1"/>
</dbReference>